<proteinExistence type="predicted"/>
<evidence type="ECO:0000313" key="2">
    <source>
        <dbReference type="Proteomes" id="UP000663970"/>
    </source>
</evidence>
<protein>
    <submittedName>
        <fullName evidence="1">Uncharacterized protein</fullName>
    </submittedName>
</protein>
<sequence>MILKDTKDYLLRSPGAFSGDVCVTVRAKDTLGQVLFPFKLAEVNAAACIHR</sequence>
<dbReference type="EMBL" id="JAEKJY010000001">
    <property type="protein sequence ID" value="MBN8234815.1"/>
    <property type="molecule type" value="Genomic_DNA"/>
</dbReference>
<dbReference type="Proteomes" id="UP000663970">
    <property type="component" value="Unassembled WGS sequence"/>
</dbReference>
<reference evidence="1 2" key="1">
    <citation type="submission" date="2020-12" db="EMBL/GenBank/DDBJ databases">
        <title>Oil enriched cultivation method for isolating marine PHA-producing bacteria.</title>
        <authorList>
            <person name="Zheng W."/>
            <person name="Yu S."/>
            <person name="Huang Y."/>
        </authorList>
    </citation>
    <scope>NUCLEOTIDE SEQUENCE [LARGE SCALE GENOMIC DNA]</scope>
    <source>
        <strain evidence="1 2">SY-2-6</strain>
    </source>
</reference>
<evidence type="ECO:0000313" key="1">
    <source>
        <dbReference type="EMBL" id="MBN8234815.1"/>
    </source>
</evidence>
<gene>
    <name evidence="1" type="ORF">JF544_06120</name>
</gene>
<accession>A0ABS3DTZ7</accession>
<keyword evidence="2" id="KW-1185">Reference proteome</keyword>
<name>A0ABS3DTZ7_9BACI</name>
<comment type="caution">
    <text evidence="1">The sequence shown here is derived from an EMBL/GenBank/DDBJ whole genome shotgun (WGS) entry which is preliminary data.</text>
</comment>
<organism evidence="1 2">
    <name type="scientific">Halobacillus kuroshimensis</name>
    <dbReference type="NCBI Taxonomy" id="302481"/>
    <lineage>
        <taxon>Bacteria</taxon>
        <taxon>Bacillati</taxon>
        <taxon>Bacillota</taxon>
        <taxon>Bacilli</taxon>
        <taxon>Bacillales</taxon>
        <taxon>Bacillaceae</taxon>
        <taxon>Halobacillus</taxon>
    </lineage>
</organism>